<feature type="transmembrane region" description="Helical" evidence="1">
    <location>
        <begin position="6"/>
        <end position="25"/>
    </location>
</feature>
<organism evidence="2 3">
    <name type="scientific">Pedobacter cryoconitis</name>
    <dbReference type="NCBI Taxonomy" id="188932"/>
    <lineage>
        <taxon>Bacteria</taxon>
        <taxon>Pseudomonadati</taxon>
        <taxon>Bacteroidota</taxon>
        <taxon>Sphingobacteriia</taxon>
        <taxon>Sphingobacteriales</taxon>
        <taxon>Sphingobacteriaceae</taxon>
        <taxon>Pedobacter</taxon>
    </lineage>
</organism>
<accession>A0A127VD42</accession>
<dbReference type="RefSeq" id="WP_068399829.1">
    <property type="nucleotide sequence ID" value="NZ_CP014504.1"/>
</dbReference>
<keyword evidence="1" id="KW-0472">Membrane</keyword>
<feature type="transmembrane region" description="Helical" evidence="1">
    <location>
        <begin position="120"/>
        <end position="139"/>
    </location>
</feature>
<feature type="transmembrane region" description="Helical" evidence="1">
    <location>
        <begin position="81"/>
        <end position="99"/>
    </location>
</feature>
<dbReference type="KEGG" id="pcm:AY601_1941"/>
<keyword evidence="1" id="KW-1133">Transmembrane helix</keyword>
<dbReference type="AlphaFoldDB" id="A0A127VD42"/>
<dbReference type="Pfam" id="PF13160">
    <property type="entry name" value="DUF3995"/>
    <property type="match status" value="1"/>
</dbReference>
<keyword evidence="1" id="KW-0812">Transmembrane</keyword>
<proteinExistence type="predicted"/>
<sequence>MINLLALWNAIIFIVLALLHFYWAFGGFWGKDVVVPTGKSGQKLFVPDVLSTLIVAIGLLIFALCNLSIKYLLVLPLNPLFLQYGILVIGLIFLVRAVGDFNYVGLMKKHKTSDFARRDSFFYSPLCLFFFLTHLLIFIGF</sequence>
<keyword evidence="3" id="KW-1185">Reference proteome</keyword>
<evidence type="ECO:0000313" key="3">
    <source>
        <dbReference type="Proteomes" id="UP000071561"/>
    </source>
</evidence>
<dbReference type="PATRIC" id="fig|188932.3.peg.2031"/>
<reference evidence="2 3" key="1">
    <citation type="submission" date="2016-03" db="EMBL/GenBank/DDBJ databases">
        <title>Complete genome sequence of Pedobacter cryoconitis PAMC 27485.</title>
        <authorList>
            <person name="Lee J."/>
            <person name="Kim O.-S."/>
        </authorList>
    </citation>
    <scope>NUCLEOTIDE SEQUENCE [LARGE SCALE GENOMIC DNA]</scope>
    <source>
        <strain evidence="2 3">PAMC 27485</strain>
    </source>
</reference>
<evidence type="ECO:0000256" key="1">
    <source>
        <dbReference type="SAM" id="Phobius"/>
    </source>
</evidence>
<protein>
    <recommendedName>
        <fullName evidence="4">DUF3995 domain-containing protein</fullName>
    </recommendedName>
</protein>
<dbReference type="EMBL" id="CP014504">
    <property type="protein sequence ID" value="AMP98848.1"/>
    <property type="molecule type" value="Genomic_DNA"/>
</dbReference>
<dbReference type="Proteomes" id="UP000071561">
    <property type="component" value="Chromosome"/>
</dbReference>
<dbReference type="InterPro" id="IPR025058">
    <property type="entry name" value="DUF3995"/>
</dbReference>
<name>A0A127VD42_9SPHI</name>
<evidence type="ECO:0000313" key="2">
    <source>
        <dbReference type="EMBL" id="AMP98848.1"/>
    </source>
</evidence>
<feature type="transmembrane region" description="Helical" evidence="1">
    <location>
        <begin position="45"/>
        <end position="69"/>
    </location>
</feature>
<gene>
    <name evidence="2" type="ORF">AY601_1941</name>
</gene>
<evidence type="ECO:0008006" key="4">
    <source>
        <dbReference type="Google" id="ProtNLM"/>
    </source>
</evidence>